<keyword evidence="5" id="KW-0548">Nucleotidyltransferase</keyword>
<dbReference type="CDD" id="cd00140">
    <property type="entry name" value="beta_clamp"/>
    <property type="match status" value="1"/>
</dbReference>
<protein>
    <submittedName>
        <fullName evidence="10">Beta clamp protein</fullName>
    </submittedName>
</protein>
<reference evidence="10" key="1">
    <citation type="journal article" date="2021" name="Proc. Natl. Acad. Sci. U.S.A.">
        <title>A Catalog of Tens of Thousands of Viruses from Human Metagenomes Reveals Hidden Associations with Chronic Diseases.</title>
        <authorList>
            <person name="Tisza M.J."/>
            <person name="Buck C.B."/>
        </authorList>
    </citation>
    <scope>NUCLEOTIDE SEQUENCE</scope>
    <source>
        <strain evidence="10">Ct0uL16</strain>
    </source>
</reference>
<dbReference type="InterPro" id="IPR046938">
    <property type="entry name" value="DNA_clamp_sf"/>
</dbReference>
<dbReference type="Pfam" id="PF02768">
    <property type="entry name" value="DNA_pol3_beta_3"/>
    <property type="match status" value="1"/>
</dbReference>
<evidence type="ECO:0000256" key="6">
    <source>
        <dbReference type="ARBA" id="ARBA00022705"/>
    </source>
</evidence>
<keyword evidence="7" id="KW-0239">DNA-directed DNA polymerase</keyword>
<evidence type="ECO:0000256" key="2">
    <source>
        <dbReference type="ARBA" id="ARBA00010752"/>
    </source>
</evidence>
<evidence type="ECO:0000256" key="4">
    <source>
        <dbReference type="ARBA" id="ARBA00022679"/>
    </source>
</evidence>
<dbReference type="Gene3D" id="3.70.10.10">
    <property type="match status" value="1"/>
</dbReference>
<keyword evidence="8" id="KW-0238">DNA-binding</keyword>
<name>A0A8S5Q4F9_9CAUD</name>
<evidence type="ECO:0000256" key="3">
    <source>
        <dbReference type="ARBA" id="ARBA00022490"/>
    </source>
</evidence>
<accession>A0A8S5Q4F9</accession>
<organism evidence="10">
    <name type="scientific">Siphoviridae sp. ct0uL16</name>
    <dbReference type="NCBI Taxonomy" id="2825299"/>
    <lineage>
        <taxon>Viruses</taxon>
        <taxon>Duplodnaviria</taxon>
        <taxon>Heunggongvirae</taxon>
        <taxon>Uroviricota</taxon>
        <taxon>Caudoviricetes</taxon>
    </lineage>
</organism>
<dbReference type="InterPro" id="IPR022635">
    <property type="entry name" value="DNA_polIII_beta_C"/>
</dbReference>
<dbReference type="GO" id="GO:0009360">
    <property type="term" value="C:DNA polymerase III complex"/>
    <property type="evidence" value="ECO:0007669"/>
    <property type="project" value="InterPro"/>
</dbReference>
<dbReference type="EMBL" id="BK015578">
    <property type="protein sequence ID" value="DAE14231.1"/>
    <property type="molecule type" value="Genomic_DNA"/>
</dbReference>
<dbReference type="SUPFAM" id="SSF55979">
    <property type="entry name" value="DNA clamp"/>
    <property type="match status" value="2"/>
</dbReference>
<dbReference type="Gene3D" id="3.10.150.10">
    <property type="entry name" value="DNA Polymerase III, subunit A, domain 2"/>
    <property type="match status" value="1"/>
</dbReference>
<dbReference type="GO" id="GO:0008408">
    <property type="term" value="F:3'-5' exonuclease activity"/>
    <property type="evidence" value="ECO:0007669"/>
    <property type="project" value="InterPro"/>
</dbReference>
<keyword evidence="6" id="KW-0235">DNA replication</keyword>
<comment type="subcellular location">
    <subcellularLocation>
        <location evidence="1">Cytoplasm</location>
    </subcellularLocation>
</comment>
<evidence type="ECO:0000259" key="9">
    <source>
        <dbReference type="Pfam" id="PF02768"/>
    </source>
</evidence>
<dbReference type="PANTHER" id="PTHR30478:SF0">
    <property type="entry name" value="BETA SLIDING CLAMP"/>
    <property type="match status" value="1"/>
</dbReference>
<feature type="domain" description="DNA polymerase III beta sliding clamp C-terminal" evidence="9">
    <location>
        <begin position="238"/>
        <end position="355"/>
    </location>
</feature>
<dbReference type="SMART" id="SM00480">
    <property type="entry name" value="POL3Bc"/>
    <property type="match status" value="1"/>
</dbReference>
<keyword evidence="3" id="KW-0963">Cytoplasm</keyword>
<dbReference type="GO" id="GO:0006271">
    <property type="term" value="P:DNA strand elongation involved in DNA replication"/>
    <property type="evidence" value="ECO:0007669"/>
    <property type="project" value="TreeGrafter"/>
</dbReference>
<dbReference type="InterPro" id="IPR001001">
    <property type="entry name" value="DNA_polIII_beta"/>
</dbReference>
<evidence type="ECO:0000313" key="10">
    <source>
        <dbReference type="EMBL" id="DAE14231.1"/>
    </source>
</evidence>
<evidence type="ECO:0000256" key="7">
    <source>
        <dbReference type="ARBA" id="ARBA00022932"/>
    </source>
</evidence>
<dbReference type="GO" id="GO:0003887">
    <property type="term" value="F:DNA-directed DNA polymerase activity"/>
    <property type="evidence" value="ECO:0007669"/>
    <property type="project" value="UniProtKB-KW"/>
</dbReference>
<keyword evidence="4" id="KW-0808">Transferase</keyword>
<evidence type="ECO:0000256" key="5">
    <source>
        <dbReference type="ARBA" id="ARBA00022695"/>
    </source>
</evidence>
<evidence type="ECO:0000256" key="8">
    <source>
        <dbReference type="ARBA" id="ARBA00023125"/>
    </source>
</evidence>
<dbReference type="GO" id="GO:0003677">
    <property type="term" value="F:DNA binding"/>
    <property type="evidence" value="ECO:0007669"/>
    <property type="project" value="UniProtKB-KW"/>
</dbReference>
<dbReference type="PANTHER" id="PTHR30478">
    <property type="entry name" value="DNA POLYMERASE III SUBUNIT BETA"/>
    <property type="match status" value="1"/>
</dbReference>
<proteinExistence type="inferred from homology"/>
<evidence type="ECO:0000256" key="1">
    <source>
        <dbReference type="ARBA" id="ARBA00004496"/>
    </source>
</evidence>
<sequence>MIIDRYELTQKLKQLKGLTPPKTTMAITGVLVSIGKIIATNIETTVSAEINLVPEQPFVLPTNAIEMLEKLSCGEVDITVKNNKVKIKHANGTSSFSTIDYSEFPNLIENISLHDCESSIACNGSEFAEYISRVTHISENISGNLIANSVCITGLKAGPVEFATCDGRACAYIQGLKAPEPFKAIVQTATVKKVVSLINGNSSTEFGFYLPDGKHAVFKSGDYTIYTNLVAANFIDYKKAFPQEPKATFGVSKTDLIKSLERAVICSDELSPTVLSAERNELKISVHSSTSAFSETTTLFEDIGETDVKLGVNAKLLTTLLKASDEEEIRLAYSSAVQPLVIDDGLLHQIIMPVRLAEGA</sequence>
<comment type="similarity">
    <text evidence="2">Belongs to the beta sliding clamp family.</text>
</comment>